<dbReference type="RefSeq" id="WP_128342740.1">
    <property type="nucleotide sequence ID" value="NZ_CAWOMG010000077.1"/>
</dbReference>
<proteinExistence type="predicted"/>
<dbReference type="Proteomes" id="UP001218423">
    <property type="component" value="Plasmid pAC1520"/>
</dbReference>
<geneLocation type="plasmid" evidence="1 2">
    <name>pAC1520</name>
</geneLocation>
<evidence type="ECO:0000313" key="2">
    <source>
        <dbReference type="Proteomes" id="UP001218423"/>
    </source>
</evidence>
<dbReference type="EMBL" id="CP120943">
    <property type="protein sequence ID" value="WFG00291.1"/>
    <property type="molecule type" value="Genomic_DNA"/>
</dbReference>
<organism evidence="1 2">
    <name type="scientific">Aeromonas caviae</name>
    <name type="common">Aeromonas punctata</name>
    <dbReference type="NCBI Taxonomy" id="648"/>
    <lineage>
        <taxon>Bacteria</taxon>
        <taxon>Pseudomonadati</taxon>
        <taxon>Pseudomonadota</taxon>
        <taxon>Gammaproteobacteria</taxon>
        <taxon>Aeromonadales</taxon>
        <taxon>Aeromonadaceae</taxon>
        <taxon>Aeromonas</taxon>
    </lineage>
</organism>
<accession>A0AAJ5ZER9</accession>
<protein>
    <submittedName>
        <fullName evidence="1">Uncharacterized protein</fullName>
    </submittedName>
</protein>
<name>A0AAJ5ZER9_AERCA</name>
<dbReference type="AlphaFoldDB" id="A0AAJ5ZER9"/>
<evidence type="ECO:0000313" key="1">
    <source>
        <dbReference type="EMBL" id="WFG00291.1"/>
    </source>
</evidence>
<gene>
    <name evidence="1" type="ORF">P5S46_21250</name>
</gene>
<sequence>MSHDIAMCCGTLCNKNANLAYVQNLERQTELMRKTLIAIHHAVGDAELKLKPAELLLRIEVAASAQVQSEGRGHAPDPEALLEQQVALEKQFSCRRKP</sequence>
<keyword evidence="1" id="KW-0614">Plasmid</keyword>
<reference evidence="1" key="1">
    <citation type="submission" date="2023-03" db="EMBL/GenBank/DDBJ databases">
        <title>Aeromonas caviae strain AC1520.</title>
        <authorList>
            <person name="Xie T."/>
            <person name="Zhang Q."/>
            <person name="Deng J."/>
            <person name="Li X."/>
        </authorList>
    </citation>
    <scope>NUCLEOTIDE SEQUENCE</scope>
    <source>
        <strain evidence="1">AC1520</strain>
        <plasmid evidence="1">pAC1520</plasmid>
    </source>
</reference>